<reference evidence="2" key="1">
    <citation type="journal article" date="2021" name="PeerJ">
        <title>Extensive microbial diversity within the chicken gut microbiome revealed by metagenomics and culture.</title>
        <authorList>
            <person name="Gilroy R."/>
            <person name="Ravi A."/>
            <person name="Getino M."/>
            <person name="Pursley I."/>
            <person name="Horton D.L."/>
            <person name="Alikhan N.F."/>
            <person name="Baker D."/>
            <person name="Gharbi K."/>
            <person name="Hall N."/>
            <person name="Watson M."/>
            <person name="Adriaenssens E.M."/>
            <person name="Foster-Nyarko E."/>
            <person name="Jarju S."/>
            <person name="Secka A."/>
            <person name="Antonio M."/>
            <person name="Oren A."/>
            <person name="Chaudhuri R.R."/>
            <person name="La Ragione R."/>
            <person name="Hildebrand F."/>
            <person name="Pallen M.J."/>
        </authorList>
    </citation>
    <scope>NUCLEOTIDE SEQUENCE</scope>
    <source>
        <strain evidence="2">ChiBcec15-1070</strain>
    </source>
</reference>
<evidence type="ECO:0000313" key="2">
    <source>
        <dbReference type="EMBL" id="HIW09949.1"/>
    </source>
</evidence>
<proteinExistence type="predicted"/>
<evidence type="ECO:0000256" key="1">
    <source>
        <dbReference type="ARBA" id="ARBA00022857"/>
    </source>
</evidence>
<dbReference type="InterPro" id="IPR008670">
    <property type="entry name" value="CoA_reduct_LuxC"/>
</dbReference>
<dbReference type="AlphaFoldDB" id="A0A9D1TY75"/>
<dbReference type="GO" id="GO:0008218">
    <property type="term" value="P:bioluminescence"/>
    <property type="evidence" value="ECO:0007669"/>
    <property type="project" value="InterPro"/>
</dbReference>
<protein>
    <submittedName>
        <fullName evidence="2">Acyl-CoA reductase</fullName>
    </submittedName>
</protein>
<evidence type="ECO:0000313" key="3">
    <source>
        <dbReference type="Proteomes" id="UP000823926"/>
    </source>
</evidence>
<keyword evidence="1" id="KW-0521">NADP</keyword>
<dbReference type="InterPro" id="IPR016161">
    <property type="entry name" value="Ald_DH/histidinol_DH"/>
</dbReference>
<dbReference type="SUPFAM" id="SSF53720">
    <property type="entry name" value="ALDH-like"/>
    <property type="match status" value="1"/>
</dbReference>
<dbReference type="Pfam" id="PF05893">
    <property type="entry name" value="LuxC"/>
    <property type="match status" value="1"/>
</dbReference>
<dbReference type="GO" id="GO:0003995">
    <property type="term" value="F:acyl-CoA dehydrogenase activity"/>
    <property type="evidence" value="ECO:0007669"/>
    <property type="project" value="InterPro"/>
</dbReference>
<accession>A0A9D1TY75</accession>
<name>A0A9D1TY75_9BACT</name>
<gene>
    <name evidence="2" type="ORF">H9888_00460</name>
</gene>
<organism evidence="2 3">
    <name type="scientific">Candidatus Rikenella faecigallinarum</name>
    <dbReference type="NCBI Taxonomy" id="2838745"/>
    <lineage>
        <taxon>Bacteria</taxon>
        <taxon>Pseudomonadati</taxon>
        <taxon>Bacteroidota</taxon>
        <taxon>Bacteroidia</taxon>
        <taxon>Bacteroidales</taxon>
        <taxon>Rikenellaceae</taxon>
        <taxon>Rikenella</taxon>
    </lineage>
</organism>
<sequence length="404" mass="45370">MQPNSNNITTLYPAGDVAWDTLRSVAPHEPFSAEAVAFLGALSARLMRDPMTRTLPDVATFAFFCRKASLERLRQRFVSPAELRLGRGVVFHVAPSNVPVNFAYSLVAGILAGNVNVVRVPSKPFPQVDAIVRALTDVMAEPQYADTFGNRMVLVRYDRTSTATEWLSALCDVRVIWGGDQTIATIRQNPIPARAFDVTFADRYSFCAIDAAAYLAQADAAAVAEAFYNDTYLFDQNACSAPHLVVWRGDEQTVLQAKERFWSALHDYTERKYQLAEVLAVDKLTAFYSQAVGMDIRREPTPDNLIWRVETDTLPDNIDRYRCKAGYFTEYRIASLDEVAHIVNRKYQTLAYYGFDASELAAFIRTVRPQGIDRVVPIGKTTDFDLVWDGYDLIKTLSRNVTIL</sequence>
<dbReference type="Proteomes" id="UP000823926">
    <property type="component" value="Unassembled WGS sequence"/>
</dbReference>
<comment type="caution">
    <text evidence="2">The sequence shown here is derived from an EMBL/GenBank/DDBJ whole genome shotgun (WGS) entry which is preliminary data.</text>
</comment>
<reference evidence="2" key="2">
    <citation type="submission" date="2021-04" db="EMBL/GenBank/DDBJ databases">
        <authorList>
            <person name="Gilroy R."/>
        </authorList>
    </citation>
    <scope>NUCLEOTIDE SEQUENCE</scope>
    <source>
        <strain evidence="2">ChiBcec15-1070</strain>
    </source>
</reference>
<dbReference type="EMBL" id="DXHL01000004">
    <property type="protein sequence ID" value="HIW09949.1"/>
    <property type="molecule type" value="Genomic_DNA"/>
</dbReference>